<reference evidence="2" key="2">
    <citation type="journal article" date="2015" name="Data Brief">
        <title>Shoot transcriptome of the giant reed, Arundo donax.</title>
        <authorList>
            <person name="Barrero R.A."/>
            <person name="Guerrero F.D."/>
            <person name="Moolhuijzen P."/>
            <person name="Goolsby J.A."/>
            <person name="Tidwell J."/>
            <person name="Bellgard S.E."/>
            <person name="Bellgard M.I."/>
        </authorList>
    </citation>
    <scope>NUCLEOTIDE SEQUENCE</scope>
    <source>
        <tissue evidence="2">Shoot tissue taken approximately 20 cm above the soil surface</tissue>
    </source>
</reference>
<organism evidence="2">
    <name type="scientific">Arundo donax</name>
    <name type="common">Giant reed</name>
    <name type="synonym">Donax arundinaceus</name>
    <dbReference type="NCBI Taxonomy" id="35708"/>
    <lineage>
        <taxon>Eukaryota</taxon>
        <taxon>Viridiplantae</taxon>
        <taxon>Streptophyta</taxon>
        <taxon>Embryophyta</taxon>
        <taxon>Tracheophyta</taxon>
        <taxon>Spermatophyta</taxon>
        <taxon>Magnoliopsida</taxon>
        <taxon>Liliopsida</taxon>
        <taxon>Poales</taxon>
        <taxon>Poaceae</taxon>
        <taxon>PACMAD clade</taxon>
        <taxon>Arundinoideae</taxon>
        <taxon>Arundineae</taxon>
        <taxon>Arundo</taxon>
    </lineage>
</organism>
<keyword evidence="1" id="KW-0472">Membrane</keyword>
<keyword evidence="1" id="KW-1133">Transmembrane helix</keyword>
<keyword evidence="1" id="KW-0812">Transmembrane</keyword>
<dbReference type="EMBL" id="GBRH01181607">
    <property type="protein sequence ID" value="JAE16289.1"/>
    <property type="molecule type" value="Transcribed_RNA"/>
</dbReference>
<proteinExistence type="predicted"/>
<name>A0A0A9FYK7_ARUDO</name>
<evidence type="ECO:0000256" key="1">
    <source>
        <dbReference type="SAM" id="Phobius"/>
    </source>
</evidence>
<sequence length="70" mass="7785">MNQASLAVWAYGDYVGCGLLLFCVVGCGLLSSKLWPVGWLRNTVWAAYRIGAWPSICQLRFAQNSYLPDN</sequence>
<accession>A0A0A9FYK7</accession>
<reference evidence="2" key="1">
    <citation type="submission" date="2014-09" db="EMBL/GenBank/DDBJ databases">
        <authorList>
            <person name="Magalhaes I.L.F."/>
            <person name="Oliveira U."/>
            <person name="Santos F.R."/>
            <person name="Vidigal T.H.D.A."/>
            <person name="Brescovit A.D."/>
            <person name="Santos A.J."/>
        </authorList>
    </citation>
    <scope>NUCLEOTIDE SEQUENCE</scope>
    <source>
        <tissue evidence="2">Shoot tissue taken approximately 20 cm above the soil surface</tissue>
    </source>
</reference>
<evidence type="ECO:0000313" key="2">
    <source>
        <dbReference type="EMBL" id="JAE16289.1"/>
    </source>
</evidence>
<feature type="transmembrane region" description="Helical" evidence="1">
    <location>
        <begin position="6"/>
        <end position="31"/>
    </location>
</feature>
<dbReference type="AlphaFoldDB" id="A0A0A9FYK7"/>
<protein>
    <submittedName>
        <fullName evidence="2">Uncharacterized protein</fullName>
    </submittedName>
</protein>